<keyword evidence="3" id="KW-0032">Aminotransferase</keyword>
<evidence type="ECO:0000256" key="4">
    <source>
        <dbReference type="ARBA" id="ARBA00022679"/>
    </source>
</evidence>
<dbReference type="InterPro" id="IPR050859">
    <property type="entry name" value="Class-I_PLP-dep_aminotransf"/>
</dbReference>
<keyword evidence="5" id="KW-0663">Pyridoxal phosphate</keyword>
<dbReference type="PANTHER" id="PTHR42790">
    <property type="entry name" value="AMINOTRANSFERASE"/>
    <property type="match status" value="1"/>
</dbReference>
<dbReference type="STRING" id="1408157.A0A1J7J4X5"/>
<organism evidence="8 9">
    <name type="scientific">Coniochaeta ligniaria NRRL 30616</name>
    <dbReference type="NCBI Taxonomy" id="1408157"/>
    <lineage>
        <taxon>Eukaryota</taxon>
        <taxon>Fungi</taxon>
        <taxon>Dikarya</taxon>
        <taxon>Ascomycota</taxon>
        <taxon>Pezizomycotina</taxon>
        <taxon>Sordariomycetes</taxon>
        <taxon>Sordariomycetidae</taxon>
        <taxon>Coniochaetales</taxon>
        <taxon>Coniochaetaceae</taxon>
        <taxon>Coniochaeta</taxon>
    </lineage>
</organism>
<dbReference type="PANTHER" id="PTHR42790:SF21">
    <property type="entry name" value="AROMATIC_AMINOADIPATE AMINOTRANSFERASE 1"/>
    <property type="match status" value="1"/>
</dbReference>
<name>A0A1J7J4X5_9PEZI</name>
<dbReference type="Pfam" id="PF00155">
    <property type="entry name" value="Aminotran_1_2"/>
    <property type="match status" value="1"/>
</dbReference>
<feature type="region of interest" description="Disordered" evidence="6">
    <location>
        <begin position="1"/>
        <end position="22"/>
    </location>
</feature>
<protein>
    <submittedName>
        <fullName evidence="8">PLP-dependent transferase</fullName>
    </submittedName>
</protein>
<dbReference type="CDD" id="cd00609">
    <property type="entry name" value="AAT_like"/>
    <property type="match status" value="1"/>
</dbReference>
<evidence type="ECO:0000256" key="3">
    <source>
        <dbReference type="ARBA" id="ARBA00022576"/>
    </source>
</evidence>
<dbReference type="EMBL" id="KV875093">
    <property type="protein sequence ID" value="OIW34822.1"/>
    <property type="molecule type" value="Genomic_DNA"/>
</dbReference>
<dbReference type="InterPro" id="IPR004839">
    <property type="entry name" value="Aminotransferase_I/II_large"/>
</dbReference>
<dbReference type="GO" id="GO:0008793">
    <property type="term" value="F:aromatic-amino-acid transaminase activity"/>
    <property type="evidence" value="ECO:0007669"/>
    <property type="project" value="TreeGrafter"/>
</dbReference>
<dbReference type="InterPro" id="IPR015424">
    <property type="entry name" value="PyrdxlP-dep_Trfase"/>
</dbReference>
<evidence type="ECO:0000256" key="2">
    <source>
        <dbReference type="ARBA" id="ARBA00007441"/>
    </source>
</evidence>
<dbReference type="InterPro" id="IPR015421">
    <property type="entry name" value="PyrdxlP-dep_Trfase_major"/>
</dbReference>
<evidence type="ECO:0000256" key="5">
    <source>
        <dbReference type="ARBA" id="ARBA00022898"/>
    </source>
</evidence>
<evidence type="ECO:0000256" key="1">
    <source>
        <dbReference type="ARBA" id="ARBA00001933"/>
    </source>
</evidence>
<dbReference type="GO" id="GO:0047536">
    <property type="term" value="F:2-aminoadipate transaminase activity"/>
    <property type="evidence" value="ECO:0007669"/>
    <property type="project" value="TreeGrafter"/>
</dbReference>
<comment type="similarity">
    <text evidence="2">Belongs to the class-I pyridoxal-phosphate-dependent aminotransferase family.</text>
</comment>
<keyword evidence="9" id="KW-1185">Reference proteome</keyword>
<dbReference type="SUPFAM" id="SSF53383">
    <property type="entry name" value="PLP-dependent transferases"/>
    <property type="match status" value="1"/>
</dbReference>
<dbReference type="GO" id="GO:0019878">
    <property type="term" value="P:lysine biosynthetic process via aminoadipic acid"/>
    <property type="evidence" value="ECO:0007669"/>
    <property type="project" value="TreeGrafter"/>
</dbReference>
<keyword evidence="4 8" id="KW-0808">Transferase</keyword>
<dbReference type="Proteomes" id="UP000182658">
    <property type="component" value="Unassembled WGS sequence"/>
</dbReference>
<evidence type="ECO:0000259" key="7">
    <source>
        <dbReference type="Pfam" id="PF00155"/>
    </source>
</evidence>
<feature type="domain" description="Aminotransferase class I/classII large" evidence="7">
    <location>
        <begin position="124"/>
        <end position="512"/>
    </location>
</feature>
<evidence type="ECO:0000313" key="9">
    <source>
        <dbReference type="Proteomes" id="UP000182658"/>
    </source>
</evidence>
<feature type="compositionally biased region" description="Basic residues" evidence="6">
    <location>
        <begin position="13"/>
        <end position="22"/>
    </location>
</feature>
<gene>
    <name evidence="8" type="ORF">CONLIGDRAFT_588367</name>
</gene>
<evidence type="ECO:0000256" key="6">
    <source>
        <dbReference type="SAM" id="MobiDB-lite"/>
    </source>
</evidence>
<dbReference type="AlphaFoldDB" id="A0A1J7J4X5"/>
<dbReference type="GO" id="GO:0006571">
    <property type="term" value="P:tyrosine biosynthetic process"/>
    <property type="evidence" value="ECO:0007669"/>
    <property type="project" value="TreeGrafter"/>
</dbReference>
<dbReference type="GO" id="GO:0030170">
    <property type="term" value="F:pyridoxal phosphate binding"/>
    <property type="evidence" value="ECO:0007669"/>
    <property type="project" value="InterPro"/>
</dbReference>
<dbReference type="Gene3D" id="3.40.640.10">
    <property type="entry name" value="Type I PLP-dependent aspartate aminotransferase-like (Major domain)"/>
    <property type="match status" value="1"/>
</dbReference>
<proteinExistence type="inferred from homology"/>
<evidence type="ECO:0000313" key="8">
    <source>
        <dbReference type="EMBL" id="OIW34822.1"/>
    </source>
</evidence>
<accession>A0A1J7J4X5</accession>
<reference evidence="8 9" key="1">
    <citation type="submission" date="2016-10" db="EMBL/GenBank/DDBJ databases">
        <title>Draft genome sequence of Coniochaeta ligniaria NRRL30616, a lignocellulolytic fungus for bioabatement of inhibitors in plant biomass hydrolysates.</title>
        <authorList>
            <consortium name="DOE Joint Genome Institute"/>
            <person name="Jimenez D.J."/>
            <person name="Hector R.E."/>
            <person name="Riley R."/>
            <person name="Sun H."/>
            <person name="Grigoriev I.V."/>
            <person name="Van Elsas J.D."/>
            <person name="Nichols N.N."/>
        </authorList>
    </citation>
    <scope>NUCLEOTIDE SEQUENCE [LARGE SCALE GENOMIC DNA]</scope>
    <source>
        <strain evidence="8 9">NRRL 30616</strain>
    </source>
</reference>
<comment type="cofactor">
    <cofactor evidence="1">
        <name>pyridoxal 5'-phosphate</name>
        <dbReference type="ChEBI" id="CHEBI:597326"/>
    </cofactor>
</comment>
<dbReference type="InParanoid" id="A0A1J7J4X5"/>
<dbReference type="GO" id="GO:0009074">
    <property type="term" value="P:aromatic amino acid family catabolic process"/>
    <property type="evidence" value="ECO:0007669"/>
    <property type="project" value="TreeGrafter"/>
</dbReference>
<dbReference type="OrthoDB" id="691673at2759"/>
<sequence>MGSTTTPVDLSHHINKKSKARHPSPLKDIIKYMAYDGMISLAGGLPHPSLFPLEKATFDCLTPSAALPSSGHVERTGDELVNLTLGRGAYPGDLDLTQFLQYGSGAGNRHLIDLARELTERVHAPPCQYECLLHPGNTNAWAKVVGMLCEDDDYIVVEEYTYPSSQALWIPLGNKAVPIPADAEGIKATDLREVLANWDEKSRGARRPRVLYLVSVGSNPTGITMSTQRRKEVYDICVEFDIIIVEDDPYYFLQYPQHAPSTTPTPFRPKPSAAFIATLIPSFLSIDVQGRVIRLESFSKTLFPGLRLGYFVANRVFTERLLRATEVETQDPAGLSQAFVLSLLRRWGVDGYLTWLQSLQHQYATRRDWLLTAFYANFTVLPAAESPLPQAQGLVACLKKKNGEGGELRPVFSFIDPGAGMFVWAKFYFAGVGRYAEIRGENPEDPEQAFAAELWQAWASELVLLTPGSYYHPWQGADKVTTEARGAEAHTAHFRVSFASPTKEEITTGVERMRKVVEEYWA</sequence>